<accession>A0A5M7BRD3</accession>
<comment type="caution">
    <text evidence="2">The sequence shown here is derived from an EMBL/GenBank/DDBJ whole genome shotgun (WGS) entry which is preliminary data.</text>
</comment>
<reference evidence="2 3" key="1">
    <citation type="submission" date="2019-09" db="EMBL/GenBank/DDBJ databases">
        <title>Draft genome sequence of the thermophilic Saccharopolyspora hirsuta VKM Ac-666T.</title>
        <authorList>
            <person name="Lobastova T.G."/>
            <person name="Fokina V."/>
            <person name="Bragin E.Y."/>
            <person name="Shtratnikova V.Y."/>
            <person name="Starodumova I.P."/>
            <person name="Tarlachkov S.V."/>
            <person name="Donova M.V."/>
        </authorList>
    </citation>
    <scope>NUCLEOTIDE SEQUENCE [LARGE SCALE GENOMIC DNA]</scope>
    <source>
        <strain evidence="2 3">VKM Ac-666</strain>
    </source>
</reference>
<dbReference type="RefSeq" id="WP_150068073.1">
    <property type="nucleotide sequence ID" value="NZ_VWPH01000008.1"/>
</dbReference>
<evidence type="ECO:0000313" key="2">
    <source>
        <dbReference type="EMBL" id="KAA5831933.1"/>
    </source>
</evidence>
<dbReference type="EMBL" id="VWPH01000008">
    <property type="protein sequence ID" value="KAA5831933.1"/>
    <property type="molecule type" value="Genomic_DNA"/>
</dbReference>
<organism evidence="2 3">
    <name type="scientific">Saccharopolyspora hirsuta</name>
    <dbReference type="NCBI Taxonomy" id="1837"/>
    <lineage>
        <taxon>Bacteria</taxon>
        <taxon>Bacillati</taxon>
        <taxon>Actinomycetota</taxon>
        <taxon>Actinomycetes</taxon>
        <taxon>Pseudonocardiales</taxon>
        <taxon>Pseudonocardiaceae</taxon>
        <taxon>Saccharopolyspora</taxon>
    </lineage>
</organism>
<keyword evidence="1" id="KW-0472">Membrane</keyword>
<name>A0A5M7BRD3_SACHI</name>
<keyword evidence="3" id="KW-1185">Reference proteome</keyword>
<dbReference type="AlphaFoldDB" id="A0A5M7BRD3"/>
<gene>
    <name evidence="2" type="ORF">F1721_19150</name>
</gene>
<keyword evidence="1" id="KW-1133">Transmembrane helix</keyword>
<keyword evidence="1" id="KW-0812">Transmembrane</keyword>
<evidence type="ECO:0000256" key="1">
    <source>
        <dbReference type="SAM" id="Phobius"/>
    </source>
</evidence>
<evidence type="ECO:0000313" key="3">
    <source>
        <dbReference type="Proteomes" id="UP000323946"/>
    </source>
</evidence>
<proteinExistence type="predicted"/>
<feature type="transmembrane region" description="Helical" evidence="1">
    <location>
        <begin position="21"/>
        <end position="40"/>
    </location>
</feature>
<sequence>MADDDEEPRRRWWQRLLSGPAFVITGLVAALIGLAAPFVFNAVRDAARPPLLAWASSDGGAVGDLSFALPEELPEQRLGEIGTPYDFFAGGATKVGVQGSTVTVEGAQSRDIVITNMRAKILSRGPNVTGTLFCAGQQGDVPADNIGFDLDEVRPVARELRDDQLGAPFFAGKAKQLTDGETAVFQIEARAAAAHYRWELEIDLVVDGRPQTIGVHPPGGPFEITGTGPGSSAVYRWRGNSWSPDGPGRSCG</sequence>
<protein>
    <submittedName>
        <fullName evidence="2">Uncharacterized protein</fullName>
    </submittedName>
</protein>
<dbReference type="OrthoDB" id="3774128at2"/>
<dbReference type="Proteomes" id="UP000323946">
    <property type="component" value="Unassembled WGS sequence"/>
</dbReference>